<reference evidence="6 7" key="1">
    <citation type="submission" date="2015-11" db="EMBL/GenBank/DDBJ databases">
        <title>Genomic Taxonomy of the Vibrionaceae.</title>
        <authorList>
            <person name="Gomez-Gil B."/>
            <person name="Enciso-Ibarra J."/>
        </authorList>
    </citation>
    <scope>NUCLEOTIDE SEQUENCE [LARGE SCALE GENOMIC DNA]</scope>
    <source>
        <strain evidence="6 7">CAIM 912</strain>
    </source>
</reference>
<dbReference type="EMBL" id="LNTY01000051">
    <property type="protein sequence ID" value="KXF80481.1"/>
    <property type="molecule type" value="Genomic_DNA"/>
</dbReference>
<evidence type="ECO:0000256" key="1">
    <source>
        <dbReference type="ARBA" id="ARBA00023012"/>
    </source>
</evidence>
<sequence length="249" mass="28357">MRIIIADDEPLLRHHLGKLLEDISPDLQIVASVGDGAQALEQVTSLQPDVVFLDIRMPGLDGLQVASELNKLDLQTNIVFVTAYDDHAIEAFEEGAIDYLVKPIDESRLLKTIRRLENAQHRSMPNEDLITLIRQNQTQHLEPLTWIKVAKGEDIHIIHVDEVMLFKAEDKYVTVVTKDAEYIIRTPLRLLCRQLCGNTFWQIHRSVIVRISAISRVSKDELGKMFVETTMGRARLPVSRSAQSLFKQM</sequence>
<dbReference type="Proteomes" id="UP000070529">
    <property type="component" value="Unassembled WGS sequence"/>
</dbReference>
<dbReference type="Pfam" id="PF00072">
    <property type="entry name" value="Response_reg"/>
    <property type="match status" value="1"/>
</dbReference>
<evidence type="ECO:0000256" key="2">
    <source>
        <dbReference type="ARBA" id="ARBA00023125"/>
    </source>
</evidence>
<dbReference type="PROSITE" id="PS50930">
    <property type="entry name" value="HTH_LYTTR"/>
    <property type="match status" value="1"/>
</dbReference>
<evidence type="ECO:0000256" key="3">
    <source>
        <dbReference type="PROSITE-ProRule" id="PRU00169"/>
    </source>
</evidence>
<dbReference type="AlphaFoldDB" id="A0A135I4V1"/>
<dbReference type="Pfam" id="PF04397">
    <property type="entry name" value="LytTR"/>
    <property type="match status" value="1"/>
</dbReference>
<dbReference type="GO" id="GO:0032993">
    <property type="term" value="C:protein-DNA complex"/>
    <property type="evidence" value="ECO:0007669"/>
    <property type="project" value="TreeGrafter"/>
</dbReference>
<dbReference type="InterPro" id="IPR039420">
    <property type="entry name" value="WalR-like"/>
</dbReference>
<dbReference type="Gene3D" id="2.40.50.1020">
    <property type="entry name" value="LytTr DNA-binding domain"/>
    <property type="match status" value="1"/>
</dbReference>
<feature type="domain" description="Response regulatory" evidence="4">
    <location>
        <begin position="2"/>
        <end position="117"/>
    </location>
</feature>
<dbReference type="Gene3D" id="3.40.50.2300">
    <property type="match status" value="1"/>
</dbReference>
<name>A0A135I4V1_9GAMM</name>
<dbReference type="OrthoDB" id="236568at2"/>
<gene>
    <name evidence="6" type="ORF">ATN88_22315</name>
</gene>
<dbReference type="SMART" id="SM00850">
    <property type="entry name" value="LytTR"/>
    <property type="match status" value="1"/>
</dbReference>
<accession>A0A135I4V1</accession>
<dbReference type="STRING" id="294935.ATN88_22315"/>
<feature type="modified residue" description="4-aspartylphosphate" evidence="3">
    <location>
        <position position="54"/>
    </location>
</feature>
<protein>
    <submittedName>
        <fullName evidence="6">Two-component system response regulator</fullName>
    </submittedName>
</protein>
<evidence type="ECO:0000259" key="4">
    <source>
        <dbReference type="PROSITE" id="PS50110"/>
    </source>
</evidence>
<keyword evidence="3" id="KW-0597">Phosphoprotein</keyword>
<dbReference type="GO" id="GO:0000976">
    <property type="term" value="F:transcription cis-regulatory region binding"/>
    <property type="evidence" value="ECO:0007669"/>
    <property type="project" value="TreeGrafter"/>
</dbReference>
<dbReference type="GO" id="GO:0005829">
    <property type="term" value="C:cytosol"/>
    <property type="evidence" value="ECO:0007669"/>
    <property type="project" value="TreeGrafter"/>
</dbReference>
<dbReference type="RefSeq" id="WP_067419376.1">
    <property type="nucleotide sequence ID" value="NZ_LNTY01000051.1"/>
</dbReference>
<dbReference type="SUPFAM" id="SSF52172">
    <property type="entry name" value="CheY-like"/>
    <property type="match status" value="1"/>
</dbReference>
<feature type="domain" description="HTH LytTR-type" evidence="5">
    <location>
        <begin position="147"/>
        <end position="249"/>
    </location>
</feature>
<keyword evidence="2" id="KW-0238">DNA-binding</keyword>
<proteinExistence type="predicted"/>
<dbReference type="PROSITE" id="PS50110">
    <property type="entry name" value="RESPONSE_REGULATORY"/>
    <property type="match status" value="1"/>
</dbReference>
<evidence type="ECO:0000259" key="5">
    <source>
        <dbReference type="PROSITE" id="PS50930"/>
    </source>
</evidence>
<dbReference type="GO" id="GO:0000156">
    <property type="term" value="F:phosphorelay response regulator activity"/>
    <property type="evidence" value="ECO:0007669"/>
    <property type="project" value="TreeGrafter"/>
</dbReference>
<keyword evidence="7" id="KW-1185">Reference proteome</keyword>
<dbReference type="InterPro" id="IPR001789">
    <property type="entry name" value="Sig_transdc_resp-reg_receiver"/>
</dbReference>
<dbReference type="SMART" id="SM00448">
    <property type="entry name" value="REC"/>
    <property type="match status" value="1"/>
</dbReference>
<evidence type="ECO:0000313" key="7">
    <source>
        <dbReference type="Proteomes" id="UP000070529"/>
    </source>
</evidence>
<dbReference type="PANTHER" id="PTHR48111">
    <property type="entry name" value="REGULATOR OF RPOS"/>
    <property type="match status" value="1"/>
</dbReference>
<comment type="caution">
    <text evidence="6">The sequence shown here is derived from an EMBL/GenBank/DDBJ whole genome shotgun (WGS) entry which is preliminary data.</text>
</comment>
<dbReference type="GO" id="GO:0006355">
    <property type="term" value="P:regulation of DNA-templated transcription"/>
    <property type="evidence" value="ECO:0007669"/>
    <property type="project" value="TreeGrafter"/>
</dbReference>
<dbReference type="InterPro" id="IPR011006">
    <property type="entry name" value="CheY-like_superfamily"/>
</dbReference>
<keyword evidence="1" id="KW-0902">Two-component regulatory system</keyword>
<evidence type="ECO:0000313" key="6">
    <source>
        <dbReference type="EMBL" id="KXF80481.1"/>
    </source>
</evidence>
<dbReference type="InterPro" id="IPR007492">
    <property type="entry name" value="LytTR_DNA-bd_dom"/>
</dbReference>
<dbReference type="PANTHER" id="PTHR48111:SF69">
    <property type="entry name" value="RESPONSE REGULATOR RECEIVER"/>
    <property type="match status" value="1"/>
</dbReference>
<organism evidence="6 7">
    <name type="scientific">Enterovibrio coralii</name>
    <dbReference type="NCBI Taxonomy" id="294935"/>
    <lineage>
        <taxon>Bacteria</taxon>
        <taxon>Pseudomonadati</taxon>
        <taxon>Pseudomonadota</taxon>
        <taxon>Gammaproteobacteria</taxon>
        <taxon>Vibrionales</taxon>
        <taxon>Vibrionaceae</taxon>
        <taxon>Enterovibrio</taxon>
    </lineage>
</organism>